<organism evidence="10 11">
    <name type="scientific">Tateyamaria omphalii</name>
    <dbReference type="NCBI Taxonomy" id="299262"/>
    <lineage>
        <taxon>Bacteria</taxon>
        <taxon>Pseudomonadati</taxon>
        <taxon>Pseudomonadota</taxon>
        <taxon>Alphaproteobacteria</taxon>
        <taxon>Rhodobacterales</taxon>
        <taxon>Roseobacteraceae</taxon>
        <taxon>Tateyamaria</taxon>
    </lineage>
</organism>
<keyword evidence="3 5" id="KW-0285">Flavoprotein</keyword>
<evidence type="ECO:0000259" key="7">
    <source>
        <dbReference type="Pfam" id="PF00441"/>
    </source>
</evidence>
<dbReference type="Pfam" id="PF02770">
    <property type="entry name" value="Acyl-CoA_dh_M"/>
    <property type="match status" value="1"/>
</dbReference>
<dbReference type="Pfam" id="PF00441">
    <property type="entry name" value="Acyl-CoA_dh_1"/>
    <property type="match status" value="1"/>
</dbReference>
<dbReference type="PROSITE" id="PS00072">
    <property type="entry name" value="ACYL_COA_DH_1"/>
    <property type="match status" value="1"/>
</dbReference>
<accession>A0A1P8MXA3</accession>
<name>A0A1P8MXA3_9RHOB</name>
<evidence type="ECO:0000313" key="10">
    <source>
        <dbReference type="EMBL" id="APX12705.1"/>
    </source>
</evidence>
<dbReference type="Gene3D" id="6.10.250.600">
    <property type="match status" value="1"/>
</dbReference>
<gene>
    <name evidence="10" type="ORF">BWR18_14175</name>
</gene>
<dbReference type="Proteomes" id="UP000186336">
    <property type="component" value="Chromosome"/>
</dbReference>
<comment type="cofactor">
    <cofactor evidence="1 5">
        <name>FAD</name>
        <dbReference type="ChEBI" id="CHEBI:57692"/>
    </cofactor>
</comment>
<reference evidence="10 11" key="1">
    <citation type="submission" date="2017-01" db="EMBL/GenBank/DDBJ databases">
        <title>Complete genome of Tateyamaria omphalii DOK1-4 isolated from seawater in Dokdo.</title>
        <authorList>
            <person name="Kim J.H."/>
            <person name="Chi W.-J."/>
        </authorList>
    </citation>
    <scope>NUCLEOTIDE SEQUENCE [LARGE SCALE GENOMIC DNA]</scope>
    <source>
        <strain evidence="10 11">DOK1-4</strain>
    </source>
</reference>
<evidence type="ECO:0000313" key="11">
    <source>
        <dbReference type="Proteomes" id="UP000186336"/>
    </source>
</evidence>
<dbReference type="RefSeq" id="WP_076629130.1">
    <property type="nucleotide sequence ID" value="NZ_CP019312.1"/>
</dbReference>
<evidence type="ECO:0000259" key="8">
    <source>
        <dbReference type="Pfam" id="PF02770"/>
    </source>
</evidence>
<keyword evidence="5" id="KW-0560">Oxidoreductase</keyword>
<evidence type="ECO:0000256" key="3">
    <source>
        <dbReference type="ARBA" id="ARBA00022630"/>
    </source>
</evidence>
<dbReference type="Pfam" id="PF18158">
    <property type="entry name" value="AidB_N"/>
    <property type="match status" value="1"/>
</dbReference>
<dbReference type="InterPro" id="IPR009075">
    <property type="entry name" value="AcylCo_DH/oxidase_C"/>
</dbReference>
<evidence type="ECO:0000256" key="2">
    <source>
        <dbReference type="ARBA" id="ARBA00009347"/>
    </source>
</evidence>
<proteinExistence type="inferred from homology"/>
<dbReference type="InterPro" id="IPR009100">
    <property type="entry name" value="AcylCoA_DH/oxidase_NM_dom_sf"/>
</dbReference>
<evidence type="ECO:0000256" key="4">
    <source>
        <dbReference type="ARBA" id="ARBA00022827"/>
    </source>
</evidence>
<sequence length="526" mass="57138">MSDPRTSLPTHEVENQPDPLGDINLLGCDPVLTDLAPKRLSEYGAALGLSATRTRARAAHRHKPELTVFDAGGRRLDEVAFHPAYHEMMTLSQGAGYAATAWDGGSHVEHAAMVYMASQVEPGHCCPLTMTYAGVPALQADTHLAETWIPKLTTRAYDPRVLPVEQKASATLGMAMTEKQGGSDVRANTTRAVRDGDHWRLTGHKWFCSAPMSDGFLTLAQTDQGLSCFLVPRWLEGERNAIHLMRLKDKLGNTSNASAEIEFHGALAHQLGEEGRGVQTIIEMVHHTRLDTAMAPAGLMRGALTHAVHWVRHRRAFQKTLIDQPLMQAVLADLILDWQAATRLGLRVAAAFDDPGARAFARIGVALAKFLNNKLCPRVTLEAMEALGGMGYVEDTPMPMYYREAPLNSIWEGSGNVICLDILRTLAREPEAGAALSEALDAARDVDARYDQALSDHRARWPTLPDEREARLFAERTAVLLAGSVLLREAPAAVADGFVATRVQTAPGHIAGSVSGLDLRGILAAF</sequence>
<dbReference type="InterPro" id="IPR052904">
    <property type="entry name" value="Acyl-CoA_dehydrogenase-like"/>
</dbReference>
<dbReference type="InterPro" id="IPR006091">
    <property type="entry name" value="Acyl-CoA_Oxase/DH_mid-dom"/>
</dbReference>
<dbReference type="SUPFAM" id="SSF47203">
    <property type="entry name" value="Acyl-CoA dehydrogenase C-terminal domain-like"/>
    <property type="match status" value="1"/>
</dbReference>
<comment type="similarity">
    <text evidence="2 5">Belongs to the acyl-CoA dehydrogenase family.</text>
</comment>
<evidence type="ECO:0000256" key="5">
    <source>
        <dbReference type="RuleBase" id="RU362125"/>
    </source>
</evidence>
<feature type="domain" description="Adaptive response protein AidB N-terminal" evidence="9">
    <location>
        <begin position="15"/>
        <end position="159"/>
    </location>
</feature>
<evidence type="ECO:0000259" key="9">
    <source>
        <dbReference type="Pfam" id="PF18158"/>
    </source>
</evidence>
<protein>
    <submittedName>
        <fullName evidence="10">DNA alkylation response protein</fullName>
    </submittedName>
</protein>
<dbReference type="Gene3D" id="2.40.110.20">
    <property type="match status" value="1"/>
</dbReference>
<dbReference type="InterPro" id="IPR036250">
    <property type="entry name" value="AcylCo_DH-like_C"/>
</dbReference>
<dbReference type="SUPFAM" id="SSF56645">
    <property type="entry name" value="Acyl-CoA dehydrogenase NM domain-like"/>
    <property type="match status" value="1"/>
</dbReference>
<dbReference type="EMBL" id="CP019312">
    <property type="protein sequence ID" value="APX12705.1"/>
    <property type="molecule type" value="Genomic_DNA"/>
</dbReference>
<dbReference type="KEGG" id="tom:BWR18_14175"/>
<feature type="domain" description="Acyl-CoA oxidase/dehydrogenase middle" evidence="8">
    <location>
        <begin position="173"/>
        <end position="264"/>
    </location>
</feature>
<evidence type="ECO:0000256" key="6">
    <source>
        <dbReference type="SAM" id="MobiDB-lite"/>
    </source>
</evidence>
<keyword evidence="11" id="KW-1185">Reference proteome</keyword>
<dbReference type="STRING" id="299262.BWR18_14175"/>
<dbReference type="AlphaFoldDB" id="A0A1P8MXA3"/>
<dbReference type="GO" id="GO:0003995">
    <property type="term" value="F:acyl-CoA dehydrogenase activity"/>
    <property type="evidence" value="ECO:0007669"/>
    <property type="project" value="InterPro"/>
</dbReference>
<dbReference type="OrthoDB" id="9771038at2"/>
<feature type="domain" description="Acyl-CoA dehydrogenase/oxidase C-terminal" evidence="7">
    <location>
        <begin position="275"/>
        <end position="426"/>
    </location>
</feature>
<feature type="region of interest" description="Disordered" evidence="6">
    <location>
        <begin position="1"/>
        <end position="20"/>
    </location>
</feature>
<dbReference type="PANTHER" id="PTHR42707:SF3">
    <property type="entry name" value="ACYL-COA DEHYDROGENASE AIDB-RELATED"/>
    <property type="match status" value="1"/>
</dbReference>
<dbReference type="InterPro" id="IPR006089">
    <property type="entry name" value="Acyl-CoA_DH_CS"/>
</dbReference>
<dbReference type="InterPro" id="IPR041504">
    <property type="entry name" value="AidB_N"/>
</dbReference>
<dbReference type="PANTHER" id="PTHR42707">
    <property type="entry name" value="ACYL-COA DEHYDROGENASE"/>
    <property type="match status" value="1"/>
</dbReference>
<keyword evidence="4 5" id="KW-0274">FAD</keyword>
<dbReference type="Gene3D" id="1.20.140.10">
    <property type="entry name" value="Butyryl-CoA Dehydrogenase, subunit A, domain 3"/>
    <property type="match status" value="1"/>
</dbReference>
<evidence type="ECO:0000256" key="1">
    <source>
        <dbReference type="ARBA" id="ARBA00001974"/>
    </source>
</evidence>